<evidence type="ECO:0000256" key="1">
    <source>
        <dbReference type="SAM" id="Coils"/>
    </source>
</evidence>
<dbReference type="InParanoid" id="A0A078APQ6"/>
<evidence type="ECO:0000256" key="2">
    <source>
        <dbReference type="SAM" id="MobiDB-lite"/>
    </source>
</evidence>
<dbReference type="AlphaFoldDB" id="A0A078APQ6"/>
<feature type="compositionally biased region" description="Low complexity" evidence="2">
    <location>
        <begin position="268"/>
        <end position="283"/>
    </location>
</feature>
<feature type="coiled-coil region" evidence="1">
    <location>
        <begin position="488"/>
        <end position="522"/>
    </location>
</feature>
<evidence type="ECO:0000313" key="3">
    <source>
        <dbReference type="EMBL" id="CDW84355.1"/>
    </source>
</evidence>
<evidence type="ECO:0000313" key="4">
    <source>
        <dbReference type="Proteomes" id="UP000039865"/>
    </source>
</evidence>
<feature type="region of interest" description="Disordered" evidence="2">
    <location>
        <begin position="268"/>
        <end position="289"/>
    </location>
</feature>
<accession>A0A078APQ6</accession>
<gene>
    <name evidence="3" type="primary">Contig9140.g9780</name>
    <name evidence="3" type="ORF">STYLEM_13416</name>
</gene>
<dbReference type="Proteomes" id="UP000039865">
    <property type="component" value="Unassembled WGS sequence"/>
</dbReference>
<name>A0A078APQ6_STYLE</name>
<reference evidence="3 4" key="1">
    <citation type="submission" date="2014-06" db="EMBL/GenBank/DDBJ databases">
        <authorList>
            <person name="Swart Estienne"/>
        </authorList>
    </citation>
    <scope>NUCLEOTIDE SEQUENCE [LARGE SCALE GENOMIC DNA]</scope>
    <source>
        <strain evidence="3 4">130c</strain>
    </source>
</reference>
<feature type="region of interest" description="Disordered" evidence="2">
    <location>
        <begin position="351"/>
        <end position="406"/>
    </location>
</feature>
<dbReference type="EMBL" id="CCKQ01012729">
    <property type="protein sequence ID" value="CDW84355.1"/>
    <property type="molecule type" value="Genomic_DNA"/>
</dbReference>
<feature type="compositionally biased region" description="Polar residues" evidence="2">
    <location>
        <begin position="377"/>
        <end position="389"/>
    </location>
</feature>
<organism evidence="3 4">
    <name type="scientific">Stylonychia lemnae</name>
    <name type="common">Ciliate</name>
    <dbReference type="NCBI Taxonomy" id="5949"/>
    <lineage>
        <taxon>Eukaryota</taxon>
        <taxon>Sar</taxon>
        <taxon>Alveolata</taxon>
        <taxon>Ciliophora</taxon>
        <taxon>Intramacronucleata</taxon>
        <taxon>Spirotrichea</taxon>
        <taxon>Stichotrichia</taxon>
        <taxon>Sporadotrichida</taxon>
        <taxon>Oxytrichidae</taxon>
        <taxon>Stylonychinae</taxon>
        <taxon>Stylonychia</taxon>
    </lineage>
</organism>
<feature type="compositionally biased region" description="Polar residues" evidence="2">
    <location>
        <begin position="351"/>
        <end position="360"/>
    </location>
</feature>
<feature type="compositionally biased region" description="Low complexity" evidence="2">
    <location>
        <begin position="394"/>
        <end position="406"/>
    </location>
</feature>
<protein>
    <submittedName>
        <fullName evidence="3">Uncharacterized protein</fullName>
    </submittedName>
</protein>
<keyword evidence="4" id="KW-1185">Reference proteome</keyword>
<keyword evidence="1" id="KW-0175">Coiled coil</keyword>
<proteinExistence type="predicted"/>
<sequence>MIESINADGPLSINKSDNQFINPKLRMSTDGNLNGQIQNPYLVYSKNIAMNKSGDKQQSGSHDFANIQHRNNYDQASAYQEISQVNTSNDGNRFSNQPHSKANSLVLQTQQQLLQKAQNQKGQHYNSEQVSKAYDTSYAAKNLDMTSASIQRHSNGNRTFINTLIHNQNKDNLQVVHLVNNQISHTSIDMQRKTPGLNLNTELVSNQIVGHTQDAVKSNKRKISNGLFQEQLTPLPIIQPQNQNQMMLQQYYQQQQIQAQMHQQQQQQQHQQQQQQAQQMNQTSSSKNGNQSLMQYALQRNHQQKSGALIQISSMPIYLGNQNLFMQSQKIPDSPLRRIPLPDLNQQQLQTNRPSITNGGQYQFQQQQASKQLPQRPIQNTFNGNPTTQHNKKSSSSALSHSPSVRPVKTIINTNNNMVMNSGKVQQASFNGKVVQGSSFKLSQNSKVQQNQQFHISLKQNQITNGFSQGKTLMPKLFDFCMIEDMCIKKQQQNQREIEEALQQLERQKQQKQSVMSVLNKRQ</sequence>
<feature type="compositionally biased region" description="Low complexity" evidence="2">
    <location>
        <begin position="361"/>
        <end position="375"/>
    </location>
</feature>